<dbReference type="FunFam" id="3.30.505.10:FF:000018">
    <property type="entry name" value="Tyrosine-protein phosphatase non-receptor type"/>
    <property type="match status" value="1"/>
</dbReference>
<comment type="subcellular location">
    <subcellularLocation>
        <location evidence="1">Cytoplasm</location>
    </subcellularLocation>
</comment>
<dbReference type="OMA" id="NDFWRIV"/>
<dbReference type="PROSITE" id="PS50055">
    <property type="entry name" value="TYR_PHOSPHATASE_PTP"/>
    <property type="match status" value="1"/>
</dbReference>
<dbReference type="GO" id="GO:0050839">
    <property type="term" value="F:cell adhesion molecule binding"/>
    <property type="evidence" value="ECO:0007669"/>
    <property type="project" value="TreeGrafter"/>
</dbReference>
<dbReference type="GO" id="GO:0005737">
    <property type="term" value="C:cytoplasm"/>
    <property type="evidence" value="ECO:0007669"/>
    <property type="project" value="UniProtKB-SubCell"/>
</dbReference>
<dbReference type="InParanoid" id="T1HKB0"/>
<dbReference type="InterPro" id="IPR036860">
    <property type="entry name" value="SH2_dom_sf"/>
</dbReference>
<dbReference type="InterPro" id="IPR016130">
    <property type="entry name" value="Tyr_Pase_AS"/>
</dbReference>
<dbReference type="InterPro" id="IPR000242">
    <property type="entry name" value="PTP_cat"/>
</dbReference>
<proteinExistence type="inferred from homology"/>
<dbReference type="Gene3D" id="3.30.505.10">
    <property type="entry name" value="SH2 domain"/>
    <property type="match status" value="2"/>
</dbReference>
<dbReference type="SUPFAM" id="SSF52799">
    <property type="entry name" value="(Phosphotyrosine protein) phosphatases II"/>
    <property type="match status" value="1"/>
</dbReference>
<evidence type="ECO:0000256" key="1">
    <source>
        <dbReference type="ARBA" id="ARBA00004496"/>
    </source>
</evidence>
<dbReference type="PRINTS" id="PR00700">
    <property type="entry name" value="PRTYPHPHTASE"/>
</dbReference>
<evidence type="ECO:0000259" key="12">
    <source>
        <dbReference type="PROSITE" id="PS50055"/>
    </source>
</evidence>
<name>T1HKB0_RHOPR</name>
<keyword evidence="5" id="KW-0677">Repeat</keyword>
<dbReference type="FunCoup" id="T1HKB0">
    <property type="interactions" value="1196"/>
</dbReference>
<evidence type="ECO:0000256" key="10">
    <source>
        <dbReference type="ARBA" id="ARBA00051722"/>
    </source>
</evidence>
<dbReference type="GO" id="GO:0048666">
    <property type="term" value="P:neuron development"/>
    <property type="evidence" value="ECO:0007669"/>
    <property type="project" value="UniProtKB-ARBA"/>
</dbReference>
<dbReference type="SMART" id="SM00252">
    <property type="entry name" value="SH2"/>
    <property type="match status" value="2"/>
</dbReference>
<dbReference type="eggNOG" id="KOG0790">
    <property type="taxonomic scope" value="Eukaryota"/>
</dbReference>
<dbReference type="AlphaFoldDB" id="T1HKB0"/>
<dbReference type="EMBL" id="ACPB03000916">
    <property type="status" value="NOT_ANNOTATED_CDS"/>
    <property type="molecule type" value="Genomic_DNA"/>
</dbReference>
<sequence length="771" mass="89172">MPIKKFFRSFSLTKTPRNQPVYLRSLSVGIAGWFHPNVTGVEAELLLLERGYDGSFLARPSRSNPGDFTLSVRRNNEVTHIKIQNTGDFYDLYGGEKFATLSELVQYYMENQGQLRERNGEIIELKFPLNCADPTTERCSERGSERKRCSTELSSRLISLKFNDLAYSRKYQSFMKLQVSFLATKFSHVLNSITSFNTWSNGAPRERRGVAIPGGRAIFPSNYLSYHVDRWFHGHLSGKEAEKLILEKGKNGSFLVRESQSKPGDYVLSVRTEDRVTHVMIRCQDNKYDVGGGEKFHSLTELIEFYKKNPMVETSGTVVHLRQPFNATRINASGIDHRVRELQVVGTDTFLNQRRFKIYYTFDLKQKKMFSILFLLTFNIINYLRENIIKRGDTLIIHIEFIVCSYLNIAEKKNRFSFTTILNTLNLPTARCQLRLPSELILNCIFLNGKRIICLQYFNKNLILKRKENSQWSGKAGFWEEFESLQQQECKHLFSRKEGQRPENRNKNRYKNILPFDHTRVKLKDTDPNEPGSDYINANYIKVICDDDPNGRVYIATQGCLPNTVLDFWTMIWQHNTRVIVMTTKETERGKNKCARYWPDEGETAEYGIVKVFNASQTSTTDYTLRELQVTDGVETKKIYHYHFQGWPDHGVPNDPGCVLNFVHDVNQCHESTGYTGPVVVHCSAGIGRTGTFIVIHIILNHINTHGVDCEIDIQRTIQMVRAQRSGMVQTEAQYKFVYLAVQHYMQTLSQRILAEQKCLQAGREYTNIRY</sequence>
<dbReference type="PANTHER" id="PTHR46559">
    <property type="entry name" value="TYROSINE-PROTEIN PHOSPHATASE NON-RECEPTOR TYPE 11"/>
    <property type="match status" value="1"/>
</dbReference>
<feature type="domain" description="SH2" evidence="11">
    <location>
        <begin position="33"/>
        <end position="129"/>
    </location>
</feature>
<evidence type="ECO:0000313" key="15">
    <source>
        <dbReference type="Proteomes" id="UP000015103"/>
    </source>
</evidence>
<dbReference type="VEuPathDB" id="VectorBase:RPRC004483"/>
<dbReference type="InterPro" id="IPR003595">
    <property type="entry name" value="Tyr_Pase_cat"/>
</dbReference>
<dbReference type="PANTHER" id="PTHR46559:SF3">
    <property type="entry name" value="TYROSINE-PROTEIN PHOSPHATASE NON-RECEPTOR TYPE"/>
    <property type="match status" value="1"/>
</dbReference>
<keyword evidence="3" id="KW-0963">Cytoplasm</keyword>
<comment type="similarity">
    <text evidence="9">Belongs to the protein-tyrosine phosphatase family. Non-receptor class 4 subfamily.</text>
</comment>
<dbReference type="STRING" id="13249.T1HKB0"/>
<feature type="domain" description="Tyrosine-protein phosphatase" evidence="12">
    <location>
        <begin position="478"/>
        <end position="745"/>
    </location>
</feature>
<dbReference type="FunFam" id="3.30.505.10:FF:000012">
    <property type="entry name" value="Tyrosine-protein phosphatase non-receptor type"/>
    <property type="match status" value="1"/>
</dbReference>
<dbReference type="HOGENOM" id="CLU_001645_9_10_1"/>
<keyword evidence="6" id="KW-0378">Hydrolase</keyword>
<keyword evidence="15" id="KW-1185">Reference proteome</keyword>
<dbReference type="CDD" id="cd09931">
    <property type="entry name" value="SH2_C-SH2_SHP_like"/>
    <property type="match status" value="1"/>
</dbReference>
<dbReference type="CDD" id="cd10340">
    <property type="entry name" value="SH2_N-SH2_SHP_like"/>
    <property type="match status" value="1"/>
</dbReference>
<reference evidence="14" key="1">
    <citation type="submission" date="2015-05" db="UniProtKB">
        <authorList>
            <consortium name="EnsemblMetazoa"/>
        </authorList>
    </citation>
    <scope>IDENTIFICATION</scope>
</reference>
<dbReference type="FunFam" id="3.90.190.10:FF:000045">
    <property type="entry name" value="Tyrosine-protein phosphatase non-receptor type 12"/>
    <property type="match status" value="1"/>
</dbReference>
<dbReference type="GO" id="GO:0030971">
    <property type="term" value="F:receptor tyrosine kinase binding"/>
    <property type="evidence" value="ECO:0007669"/>
    <property type="project" value="TreeGrafter"/>
</dbReference>
<keyword evidence="4" id="KW-0597">Phosphoprotein</keyword>
<dbReference type="GO" id="GO:0070374">
    <property type="term" value="P:positive regulation of ERK1 and ERK2 cascade"/>
    <property type="evidence" value="ECO:0007669"/>
    <property type="project" value="TreeGrafter"/>
</dbReference>
<dbReference type="PRINTS" id="PR00401">
    <property type="entry name" value="SH2DOMAIN"/>
</dbReference>
<feature type="domain" description="Tyrosine specific protein phosphatases" evidence="13">
    <location>
        <begin position="660"/>
        <end position="736"/>
    </location>
</feature>
<evidence type="ECO:0000259" key="13">
    <source>
        <dbReference type="PROSITE" id="PS50056"/>
    </source>
</evidence>
<feature type="domain" description="SH2" evidence="11">
    <location>
        <begin position="231"/>
        <end position="325"/>
    </location>
</feature>
<dbReference type="PROSITE" id="PS50056">
    <property type="entry name" value="TYR_PHOSPHATASE_2"/>
    <property type="match status" value="1"/>
</dbReference>
<dbReference type="InterPro" id="IPR029021">
    <property type="entry name" value="Prot-tyrosine_phosphatase-like"/>
</dbReference>
<keyword evidence="7" id="KW-0904">Protein phosphatase</keyword>
<dbReference type="SMART" id="SM00194">
    <property type="entry name" value="PTPc"/>
    <property type="match status" value="1"/>
</dbReference>
<dbReference type="InterPro" id="IPR000387">
    <property type="entry name" value="Tyr_Pase_dom"/>
</dbReference>
<accession>T1HKB0</accession>
<evidence type="ECO:0000256" key="8">
    <source>
        <dbReference type="ARBA" id="ARBA00022999"/>
    </source>
</evidence>
<dbReference type="PROSITE" id="PS00383">
    <property type="entry name" value="TYR_PHOSPHATASE_1"/>
    <property type="match status" value="1"/>
</dbReference>
<dbReference type="GO" id="GO:0004726">
    <property type="term" value="F:non-membrane spanning protein tyrosine phosphatase activity"/>
    <property type="evidence" value="ECO:0007669"/>
    <property type="project" value="TreeGrafter"/>
</dbReference>
<dbReference type="Pfam" id="PF00102">
    <property type="entry name" value="Y_phosphatase"/>
    <property type="match status" value="1"/>
</dbReference>
<evidence type="ECO:0000259" key="11">
    <source>
        <dbReference type="PROSITE" id="PS50001"/>
    </source>
</evidence>
<organism evidence="14 15">
    <name type="scientific">Rhodnius prolixus</name>
    <name type="common">Triatomid bug</name>
    <dbReference type="NCBI Taxonomy" id="13249"/>
    <lineage>
        <taxon>Eukaryota</taxon>
        <taxon>Metazoa</taxon>
        <taxon>Ecdysozoa</taxon>
        <taxon>Arthropoda</taxon>
        <taxon>Hexapoda</taxon>
        <taxon>Insecta</taxon>
        <taxon>Pterygota</taxon>
        <taxon>Neoptera</taxon>
        <taxon>Paraneoptera</taxon>
        <taxon>Hemiptera</taxon>
        <taxon>Heteroptera</taxon>
        <taxon>Panheteroptera</taxon>
        <taxon>Cimicomorpha</taxon>
        <taxon>Reduviidae</taxon>
        <taxon>Triatominae</taxon>
        <taxon>Rhodnius</taxon>
    </lineage>
</organism>
<dbReference type="EC" id="3.1.3.48" evidence="2"/>
<dbReference type="InterPro" id="IPR000980">
    <property type="entry name" value="SH2"/>
</dbReference>
<dbReference type="Proteomes" id="UP000015103">
    <property type="component" value="Unassembled WGS sequence"/>
</dbReference>
<dbReference type="SMART" id="SM00404">
    <property type="entry name" value="PTPc_motif"/>
    <property type="match status" value="1"/>
</dbReference>
<dbReference type="SUPFAM" id="SSF55550">
    <property type="entry name" value="SH2 domain"/>
    <property type="match status" value="2"/>
</dbReference>
<dbReference type="Gene3D" id="3.90.190.10">
    <property type="entry name" value="Protein tyrosine phosphatase superfamily"/>
    <property type="match status" value="1"/>
</dbReference>
<dbReference type="CDD" id="cd14544">
    <property type="entry name" value="PTPc-N11_6"/>
    <property type="match status" value="1"/>
</dbReference>
<keyword evidence="8" id="KW-0727">SH2 domain</keyword>
<evidence type="ECO:0000256" key="9">
    <source>
        <dbReference type="ARBA" id="ARBA00034734"/>
    </source>
</evidence>
<evidence type="ECO:0000256" key="3">
    <source>
        <dbReference type="ARBA" id="ARBA00022490"/>
    </source>
</evidence>
<evidence type="ECO:0000256" key="6">
    <source>
        <dbReference type="ARBA" id="ARBA00022801"/>
    </source>
</evidence>
<evidence type="ECO:0000256" key="5">
    <source>
        <dbReference type="ARBA" id="ARBA00022737"/>
    </source>
</evidence>
<evidence type="ECO:0000256" key="4">
    <source>
        <dbReference type="ARBA" id="ARBA00022553"/>
    </source>
</evidence>
<protein>
    <recommendedName>
        <fullName evidence="2">protein-tyrosine-phosphatase</fullName>
        <ecNumber evidence="2">3.1.3.48</ecNumber>
    </recommendedName>
</protein>
<comment type="catalytic activity">
    <reaction evidence="10">
        <text>O-phospho-L-tyrosyl-[protein] + H2O = L-tyrosyl-[protein] + phosphate</text>
        <dbReference type="Rhea" id="RHEA:10684"/>
        <dbReference type="Rhea" id="RHEA-COMP:10136"/>
        <dbReference type="Rhea" id="RHEA-COMP:20101"/>
        <dbReference type="ChEBI" id="CHEBI:15377"/>
        <dbReference type="ChEBI" id="CHEBI:43474"/>
        <dbReference type="ChEBI" id="CHEBI:46858"/>
        <dbReference type="ChEBI" id="CHEBI:61978"/>
        <dbReference type="EC" id="3.1.3.48"/>
    </reaction>
</comment>
<evidence type="ECO:0000313" key="14">
    <source>
        <dbReference type="EnsemblMetazoa" id="RPRC004483-PA"/>
    </source>
</evidence>
<dbReference type="PROSITE" id="PS50001">
    <property type="entry name" value="SH2"/>
    <property type="match status" value="2"/>
</dbReference>
<dbReference type="EnsemblMetazoa" id="RPRC004483-RA">
    <property type="protein sequence ID" value="RPRC004483-PA"/>
    <property type="gene ID" value="RPRC004483"/>
</dbReference>
<evidence type="ECO:0000256" key="7">
    <source>
        <dbReference type="ARBA" id="ARBA00022912"/>
    </source>
</evidence>
<dbReference type="Pfam" id="PF00017">
    <property type="entry name" value="SH2"/>
    <property type="match status" value="2"/>
</dbReference>
<evidence type="ECO:0000256" key="2">
    <source>
        <dbReference type="ARBA" id="ARBA00013064"/>
    </source>
</evidence>